<dbReference type="Proteomes" id="UP000676079">
    <property type="component" value="Chromosome"/>
</dbReference>
<protein>
    <recommendedName>
        <fullName evidence="3">Head-tail adaptor protein</fullName>
    </recommendedName>
</protein>
<evidence type="ECO:0008006" key="3">
    <source>
        <dbReference type="Google" id="ProtNLM"/>
    </source>
</evidence>
<evidence type="ECO:0000313" key="1">
    <source>
        <dbReference type="EMBL" id="QUX22979.1"/>
    </source>
</evidence>
<accession>A0ABX8BNZ4</accession>
<reference evidence="1 2" key="1">
    <citation type="submission" date="2021-05" db="EMBL/GenBank/DDBJ databases">
        <title>Direct Submission.</title>
        <authorList>
            <person name="Li K."/>
            <person name="Gao J."/>
        </authorList>
    </citation>
    <scope>NUCLEOTIDE SEQUENCE [LARGE SCALE GENOMIC DNA]</scope>
    <source>
        <strain evidence="1 2">Mg02</strain>
    </source>
</reference>
<proteinExistence type="predicted"/>
<sequence>MPGTIPGALLRRMGWDITVEPYTGAGAHGPVYGPPVTVRALMEAGRRKVTRTEGDEVVSTTTLRVRLADADHFPAGSRVGLPDGTTPTVITTVRYDGRKLPVPSHLEVSLT</sequence>
<name>A0ABX8BNZ4_9ACTN</name>
<evidence type="ECO:0000313" key="2">
    <source>
        <dbReference type="Proteomes" id="UP000676079"/>
    </source>
</evidence>
<dbReference type="EMBL" id="CP074133">
    <property type="protein sequence ID" value="QUX22979.1"/>
    <property type="molecule type" value="Genomic_DNA"/>
</dbReference>
<dbReference type="RefSeq" id="WP_220564190.1">
    <property type="nucleotide sequence ID" value="NZ_CP074133.1"/>
</dbReference>
<gene>
    <name evidence="1" type="ORF">KGD84_00780</name>
</gene>
<keyword evidence="2" id="KW-1185">Reference proteome</keyword>
<organism evidence="1 2">
    <name type="scientific">Nocardiopsis changdeensis</name>
    <dbReference type="NCBI Taxonomy" id="2831969"/>
    <lineage>
        <taxon>Bacteria</taxon>
        <taxon>Bacillati</taxon>
        <taxon>Actinomycetota</taxon>
        <taxon>Actinomycetes</taxon>
        <taxon>Streptosporangiales</taxon>
        <taxon>Nocardiopsidaceae</taxon>
        <taxon>Nocardiopsis</taxon>
    </lineage>
</organism>